<comment type="caution">
    <text evidence="1">The sequence shown here is derived from an EMBL/GenBank/DDBJ whole genome shotgun (WGS) entry which is preliminary data.</text>
</comment>
<accession>A0AAV4WUM6</accession>
<organism evidence="1 2">
    <name type="scientific">Caerostris darwini</name>
    <dbReference type="NCBI Taxonomy" id="1538125"/>
    <lineage>
        <taxon>Eukaryota</taxon>
        <taxon>Metazoa</taxon>
        <taxon>Ecdysozoa</taxon>
        <taxon>Arthropoda</taxon>
        <taxon>Chelicerata</taxon>
        <taxon>Arachnida</taxon>
        <taxon>Araneae</taxon>
        <taxon>Araneomorphae</taxon>
        <taxon>Entelegynae</taxon>
        <taxon>Araneoidea</taxon>
        <taxon>Araneidae</taxon>
        <taxon>Caerostris</taxon>
    </lineage>
</organism>
<keyword evidence="2" id="KW-1185">Reference proteome</keyword>
<dbReference type="AlphaFoldDB" id="A0AAV4WUM6"/>
<evidence type="ECO:0000313" key="2">
    <source>
        <dbReference type="Proteomes" id="UP001054837"/>
    </source>
</evidence>
<dbReference type="Proteomes" id="UP001054837">
    <property type="component" value="Unassembled WGS sequence"/>
</dbReference>
<evidence type="ECO:0000313" key="1">
    <source>
        <dbReference type="EMBL" id="GIY86201.1"/>
    </source>
</evidence>
<protein>
    <submittedName>
        <fullName evidence="1">Uncharacterized protein</fullName>
    </submittedName>
</protein>
<sequence>MIGDVPKRMEQTSFPKAGEKFLLCPLRPAHNNLPRRKEDRVSPRKDCFSQCSFGWNNT</sequence>
<reference evidence="1 2" key="1">
    <citation type="submission" date="2021-06" db="EMBL/GenBank/DDBJ databases">
        <title>Caerostris darwini draft genome.</title>
        <authorList>
            <person name="Kono N."/>
            <person name="Arakawa K."/>
        </authorList>
    </citation>
    <scope>NUCLEOTIDE SEQUENCE [LARGE SCALE GENOMIC DNA]</scope>
</reference>
<feature type="non-terminal residue" evidence="1">
    <location>
        <position position="58"/>
    </location>
</feature>
<dbReference type="EMBL" id="BPLQ01015158">
    <property type="protein sequence ID" value="GIY86201.1"/>
    <property type="molecule type" value="Genomic_DNA"/>
</dbReference>
<proteinExistence type="predicted"/>
<gene>
    <name evidence="1" type="ORF">CDAR_429241</name>
</gene>
<name>A0AAV4WUM6_9ARAC</name>